<protein>
    <submittedName>
        <fullName evidence="2">Hydrolase</fullName>
    </submittedName>
</protein>
<dbReference type="CDD" id="cd09618">
    <property type="entry name" value="CBM9_like_2"/>
    <property type="match status" value="1"/>
</dbReference>
<keyword evidence="3" id="KW-1185">Reference proteome</keyword>
<name>A0ABR7UPH4_9FLAO</name>
<dbReference type="EMBL" id="NASZ01000001">
    <property type="protein sequence ID" value="MBD0723878.1"/>
    <property type="molecule type" value="Genomic_DNA"/>
</dbReference>
<dbReference type="RefSeq" id="WP_188219458.1">
    <property type="nucleotide sequence ID" value="NZ_NASZ01000001.1"/>
</dbReference>
<feature type="domain" description="DUF5916" evidence="1">
    <location>
        <begin position="243"/>
        <end position="873"/>
    </location>
</feature>
<proteinExistence type="predicted"/>
<keyword evidence="2" id="KW-0378">Hydrolase</keyword>
<evidence type="ECO:0000313" key="3">
    <source>
        <dbReference type="Proteomes" id="UP000661715"/>
    </source>
</evidence>
<reference evidence="2 3" key="1">
    <citation type="journal article" date="2020" name="Microbiol. Res.">
        <title>Flavobacterium pokkalii sp. nov., a novel plant growth promoting native rhizobacteria isolated from pokkali rice grown in coastal saline affected agricultural regions of southern India, Kerala.</title>
        <authorList>
            <person name="Menon R.R."/>
            <person name="Kumari S."/>
            <person name="Viver T."/>
            <person name="Rameshkumar N."/>
        </authorList>
    </citation>
    <scope>NUCLEOTIDE SEQUENCE [LARGE SCALE GENOMIC DNA]</scope>
    <source>
        <strain evidence="2 3">L1I52</strain>
    </source>
</reference>
<dbReference type="GO" id="GO:0016787">
    <property type="term" value="F:hydrolase activity"/>
    <property type="evidence" value="ECO:0007669"/>
    <property type="project" value="UniProtKB-KW"/>
</dbReference>
<dbReference type="SUPFAM" id="SSF49344">
    <property type="entry name" value="CBD9-like"/>
    <property type="match status" value="1"/>
</dbReference>
<accession>A0ABR7UPH4</accession>
<dbReference type="Proteomes" id="UP000661715">
    <property type="component" value="Unassembled WGS sequence"/>
</dbReference>
<sequence length="877" mass="101055">MIILQIRFLLVFVFSFYFCSGQDMPKIEKRVYTTKFLGDLAAPVIDGILTDASWDIVDWTGDYIENLPEENTEPIEQTKFKIVYDKEFIYFGFRCYDKDPKGIVKRLSRRDGFEGDWIEINISSHYDKLTAFSFAASVAGVKSDGFISDNGKTWEGNWNPIWYLKTNIDNEGWTAEIKIPLSQLKFSDAPEQIWGLQSTRRYFRTEERSLWQRIPLDAPGWVSEFGELHGLIALSPQRQIEIQPFVLSKLETYPREDGNPFKKGRDFNLNGGLDAKIAITNDLTLNLTVNPDFGQVEADPAAIVLDGFQIFYDERRPFFVENKNIFNYTFADDQDNLFYSRRIGRKPYGRFNISNGSFVSVPNNTNILGAAKFSGKTKNGWSIGILESVTDSEYAKIQENGQAGKELVEPLTNYFVGRAQKDFNNRNSYIGAIFTATNRNLEADFLNFMHKSAYTVGVDFMHNWNNRKYYFKGNFIASRVNGSEEAITATQKSISHLFQRTDAGHLTVNSSRTSLAGIGGKFETGKASVGNWRYRGGIIWRSPELELNDIGFLRQADEIKQYAFLSYETLKPFGIFRKITTNLEQLANFDFEGNYNKMQYTLSSDIVLKNNWNFIFSAIYKPVNYSNSILQGGPRFRYSEDFFKSVSIISDSRKKLRYNVNIYDNKGKNDSFSYSELNLALVYQPINAFMFSVNPALSLNKNKLQYINQTHFNIIPRYITANLVQHTLSTSIRLDYNINPNLTIQYYGQPFISRVKYNHFSRVINPTASYYGDRVSLYNHNQIHFNKTENKYEIDEDMNDQIDYSIQNPDFSFVQFRSNLVARWEYIPGSEIFLVWSQGIVANGNPNESLISELNSQILGKKPANTFLIKITYRFTL</sequence>
<gene>
    <name evidence="2" type="ORF">B6A10_01650</name>
</gene>
<evidence type="ECO:0000313" key="2">
    <source>
        <dbReference type="EMBL" id="MBD0723878.1"/>
    </source>
</evidence>
<organism evidence="2 3">
    <name type="scientific">Flavobacterium pokkalii</name>
    <dbReference type="NCBI Taxonomy" id="1940408"/>
    <lineage>
        <taxon>Bacteria</taxon>
        <taxon>Pseudomonadati</taxon>
        <taxon>Bacteroidota</taxon>
        <taxon>Flavobacteriia</taxon>
        <taxon>Flavobacteriales</taxon>
        <taxon>Flavobacteriaceae</taxon>
        <taxon>Flavobacterium</taxon>
    </lineage>
</organism>
<dbReference type="Gene3D" id="2.60.40.1190">
    <property type="match status" value="1"/>
</dbReference>
<comment type="caution">
    <text evidence="2">The sequence shown here is derived from an EMBL/GenBank/DDBJ whole genome shotgun (WGS) entry which is preliminary data.</text>
</comment>
<evidence type="ECO:0000259" key="1">
    <source>
        <dbReference type="Pfam" id="PF19313"/>
    </source>
</evidence>
<dbReference type="InterPro" id="IPR045670">
    <property type="entry name" value="DUF5916"/>
</dbReference>
<dbReference type="Pfam" id="PF19313">
    <property type="entry name" value="DUF5916"/>
    <property type="match status" value="1"/>
</dbReference>